<reference evidence="2 3" key="1">
    <citation type="journal article" date="2007" name="Nature">
        <title>Evolution of genes and genomes on the Drosophila phylogeny.</title>
        <authorList>
            <consortium name="Drosophila 12 Genomes Consortium"/>
            <person name="Clark A.G."/>
            <person name="Eisen M.B."/>
            <person name="Smith D.R."/>
            <person name="Bergman C.M."/>
            <person name="Oliver B."/>
            <person name="Markow T.A."/>
            <person name="Kaufman T.C."/>
            <person name="Kellis M."/>
            <person name="Gelbart W."/>
            <person name="Iyer V.N."/>
            <person name="Pollard D.A."/>
            <person name="Sackton T.B."/>
            <person name="Larracuente A.M."/>
            <person name="Singh N.D."/>
            <person name="Abad J.P."/>
            <person name="Abt D.N."/>
            <person name="Adryan B."/>
            <person name="Aguade M."/>
            <person name="Akashi H."/>
            <person name="Anderson W.W."/>
            <person name="Aquadro C.F."/>
            <person name="Ardell D.H."/>
            <person name="Arguello R."/>
            <person name="Artieri C.G."/>
            <person name="Barbash D.A."/>
            <person name="Barker D."/>
            <person name="Barsanti P."/>
            <person name="Batterham P."/>
            <person name="Batzoglou S."/>
            <person name="Begun D."/>
            <person name="Bhutkar A."/>
            <person name="Blanco E."/>
            <person name="Bosak S.A."/>
            <person name="Bradley R.K."/>
            <person name="Brand A.D."/>
            <person name="Brent M.R."/>
            <person name="Brooks A.N."/>
            <person name="Brown R.H."/>
            <person name="Butlin R.K."/>
            <person name="Caggese C."/>
            <person name="Calvi B.R."/>
            <person name="Bernardo de Carvalho A."/>
            <person name="Caspi A."/>
            <person name="Castrezana S."/>
            <person name="Celniker S.E."/>
            <person name="Chang J.L."/>
            <person name="Chapple C."/>
            <person name="Chatterji S."/>
            <person name="Chinwalla A."/>
            <person name="Civetta A."/>
            <person name="Clifton S.W."/>
            <person name="Comeron J.M."/>
            <person name="Costello J.C."/>
            <person name="Coyne J.A."/>
            <person name="Daub J."/>
            <person name="David R.G."/>
            <person name="Delcher A.L."/>
            <person name="Delehaunty K."/>
            <person name="Do C.B."/>
            <person name="Ebling H."/>
            <person name="Edwards K."/>
            <person name="Eickbush T."/>
            <person name="Evans J.D."/>
            <person name="Filipski A."/>
            <person name="Findeiss S."/>
            <person name="Freyhult E."/>
            <person name="Fulton L."/>
            <person name="Fulton R."/>
            <person name="Garcia A.C."/>
            <person name="Gardiner A."/>
            <person name="Garfield D.A."/>
            <person name="Garvin B.E."/>
            <person name="Gibson G."/>
            <person name="Gilbert D."/>
            <person name="Gnerre S."/>
            <person name="Godfrey J."/>
            <person name="Good R."/>
            <person name="Gotea V."/>
            <person name="Gravely B."/>
            <person name="Greenberg A.J."/>
            <person name="Griffiths-Jones S."/>
            <person name="Gross S."/>
            <person name="Guigo R."/>
            <person name="Gustafson E.A."/>
            <person name="Haerty W."/>
            <person name="Hahn M.W."/>
            <person name="Halligan D.L."/>
            <person name="Halpern A.L."/>
            <person name="Halter G.M."/>
            <person name="Han M.V."/>
            <person name="Heger A."/>
            <person name="Hillier L."/>
            <person name="Hinrichs A.S."/>
            <person name="Holmes I."/>
            <person name="Hoskins R.A."/>
            <person name="Hubisz M.J."/>
            <person name="Hultmark D."/>
            <person name="Huntley M.A."/>
            <person name="Jaffe D.B."/>
            <person name="Jagadeeshan S."/>
            <person name="Jeck W.R."/>
            <person name="Johnson J."/>
            <person name="Jones C.D."/>
            <person name="Jordan W.C."/>
            <person name="Karpen G.H."/>
            <person name="Kataoka E."/>
            <person name="Keightley P.D."/>
            <person name="Kheradpour P."/>
            <person name="Kirkness E.F."/>
            <person name="Koerich L.B."/>
            <person name="Kristiansen K."/>
            <person name="Kudrna D."/>
            <person name="Kulathinal R.J."/>
            <person name="Kumar S."/>
            <person name="Kwok R."/>
            <person name="Lander E."/>
            <person name="Langley C.H."/>
            <person name="Lapoint R."/>
            <person name="Lazzaro B.P."/>
            <person name="Lee S.J."/>
            <person name="Levesque L."/>
            <person name="Li R."/>
            <person name="Lin C.F."/>
            <person name="Lin M.F."/>
            <person name="Lindblad-Toh K."/>
            <person name="Llopart A."/>
            <person name="Long M."/>
            <person name="Low L."/>
            <person name="Lozovsky E."/>
            <person name="Lu J."/>
            <person name="Luo M."/>
            <person name="Machado C.A."/>
            <person name="Makalowski W."/>
            <person name="Marzo M."/>
            <person name="Matsuda M."/>
            <person name="Matzkin L."/>
            <person name="McAllister B."/>
            <person name="McBride C.S."/>
            <person name="McKernan B."/>
            <person name="McKernan K."/>
            <person name="Mendez-Lago M."/>
            <person name="Minx P."/>
            <person name="Mollenhauer M.U."/>
            <person name="Montooth K."/>
            <person name="Mount S.M."/>
            <person name="Mu X."/>
            <person name="Myers E."/>
            <person name="Negre B."/>
            <person name="Newfeld S."/>
            <person name="Nielsen R."/>
            <person name="Noor M.A."/>
            <person name="O'Grady P."/>
            <person name="Pachter L."/>
            <person name="Papaceit M."/>
            <person name="Parisi M.J."/>
            <person name="Parisi M."/>
            <person name="Parts L."/>
            <person name="Pedersen J.S."/>
            <person name="Pesole G."/>
            <person name="Phillippy A.M."/>
            <person name="Ponting C.P."/>
            <person name="Pop M."/>
            <person name="Porcelli D."/>
            <person name="Powell J.R."/>
            <person name="Prohaska S."/>
            <person name="Pruitt K."/>
            <person name="Puig M."/>
            <person name="Quesneville H."/>
            <person name="Ram K.R."/>
            <person name="Rand D."/>
            <person name="Rasmussen M.D."/>
            <person name="Reed L.K."/>
            <person name="Reenan R."/>
            <person name="Reily A."/>
            <person name="Remington K.A."/>
            <person name="Rieger T.T."/>
            <person name="Ritchie M.G."/>
            <person name="Robin C."/>
            <person name="Rogers Y.H."/>
            <person name="Rohde C."/>
            <person name="Rozas J."/>
            <person name="Rubenfield M.J."/>
            <person name="Ruiz A."/>
            <person name="Russo S."/>
            <person name="Salzberg S.L."/>
            <person name="Sanchez-Gracia A."/>
            <person name="Saranga D.J."/>
            <person name="Sato H."/>
            <person name="Schaeffer S.W."/>
            <person name="Schatz M.C."/>
            <person name="Schlenke T."/>
            <person name="Schwartz R."/>
            <person name="Segarra C."/>
            <person name="Singh R.S."/>
            <person name="Sirot L."/>
            <person name="Sirota M."/>
            <person name="Sisneros N.B."/>
            <person name="Smith C.D."/>
            <person name="Smith T.F."/>
            <person name="Spieth J."/>
            <person name="Stage D.E."/>
            <person name="Stark A."/>
            <person name="Stephan W."/>
            <person name="Strausberg R.L."/>
            <person name="Strempel S."/>
            <person name="Sturgill D."/>
            <person name="Sutton G."/>
            <person name="Sutton G.G."/>
            <person name="Tao W."/>
            <person name="Teichmann S."/>
            <person name="Tobari Y.N."/>
            <person name="Tomimura Y."/>
            <person name="Tsolas J.M."/>
            <person name="Valente V.L."/>
            <person name="Venter E."/>
            <person name="Venter J.C."/>
            <person name="Vicario S."/>
            <person name="Vieira F.G."/>
            <person name="Vilella A.J."/>
            <person name="Villasante A."/>
            <person name="Walenz B."/>
            <person name="Wang J."/>
            <person name="Wasserman M."/>
            <person name="Watts T."/>
            <person name="Wilson D."/>
            <person name="Wilson R.K."/>
            <person name="Wing R.A."/>
            <person name="Wolfner M.F."/>
            <person name="Wong A."/>
            <person name="Wong G.K."/>
            <person name="Wu C.I."/>
            <person name="Wu G."/>
            <person name="Yamamoto D."/>
            <person name="Yang H.P."/>
            <person name="Yang S.P."/>
            <person name="Yorke J.A."/>
            <person name="Yoshida K."/>
            <person name="Zdobnov E."/>
            <person name="Zhang P."/>
            <person name="Zhang Y."/>
            <person name="Zimin A.V."/>
            <person name="Baldwin J."/>
            <person name="Abdouelleil A."/>
            <person name="Abdulkadir J."/>
            <person name="Abebe A."/>
            <person name="Abera B."/>
            <person name="Abreu J."/>
            <person name="Acer S.C."/>
            <person name="Aftuck L."/>
            <person name="Alexander A."/>
            <person name="An P."/>
            <person name="Anderson E."/>
            <person name="Anderson S."/>
            <person name="Arachi H."/>
            <person name="Azer M."/>
            <person name="Bachantsang P."/>
            <person name="Barry A."/>
            <person name="Bayul T."/>
            <person name="Berlin A."/>
            <person name="Bessette D."/>
            <person name="Bloom T."/>
            <person name="Blye J."/>
            <person name="Boguslavskiy L."/>
            <person name="Bonnet C."/>
            <person name="Boukhgalter B."/>
            <person name="Bourzgui I."/>
            <person name="Brown A."/>
            <person name="Cahill P."/>
            <person name="Channer S."/>
            <person name="Cheshatsang Y."/>
            <person name="Chuda L."/>
            <person name="Citroen M."/>
            <person name="Collymore A."/>
            <person name="Cooke P."/>
            <person name="Costello M."/>
            <person name="D'Aco K."/>
            <person name="Daza R."/>
            <person name="De Haan G."/>
            <person name="DeGray S."/>
            <person name="DeMaso C."/>
            <person name="Dhargay N."/>
            <person name="Dooley K."/>
            <person name="Dooley E."/>
            <person name="Doricent M."/>
            <person name="Dorje P."/>
            <person name="Dorjee K."/>
            <person name="Dupes A."/>
            <person name="Elong R."/>
            <person name="Falk J."/>
            <person name="Farina A."/>
            <person name="Faro S."/>
            <person name="Ferguson D."/>
            <person name="Fisher S."/>
            <person name="Foley C.D."/>
            <person name="Franke A."/>
            <person name="Friedrich D."/>
            <person name="Gadbois L."/>
            <person name="Gearin G."/>
            <person name="Gearin C.R."/>
            <person name="Giannoukos G."/>
            <person name="Goode T."/>
            <person name="Graham J."/>
            <person name="Grandbois E."/>
            <person name="Grewal S."/>
            <person name="Gyaltsen K."/>
            <person name="Hafez N."/>
            <person name="Hagos B."/>
            <person name="Hall J."/>
            <person name="Henson C."/>
            <person name="Hollinger A."/>
            <person name="Honan T."/>
            <person name="Huard M.D."/>
            <person name="Hughes L."/>
            <person name="Hurhula B."/>
            <person name="Husby M.E."/>
            <person name="Kamat A."/>
            <person name="Kanga B."/>
            <person name="Kashin S."/>
            <person name="Khazanovich D."/>
            <person name="Kisner P."/>
            <person name="Lance K."/>
            <person name="Lara M."/>
            <person name="Lee W."/>
            <person name="Lennon N."/>
            <person name="Letendre F."/>
            <person name="LeVine R."/>
            <person name="Lipovsky A."/>
            <person name="Liu X."/>
            <person name="Liu J."/>
            <person name="Liu S."/>
            <person name="Lokyitsang T."/>
            <person name="Lokyitsang Y."/>
            <person name="Lubonja R."/>
            <person name="Lui A."/>
            <person name="MacDonald P."/>
            <person name="Magnisalis V."/>
            <person name="Maru K."/>
            <person name="Matthews C."/>
            <person name="McCusker W."/>
            <person name="McDonough S."/>
            <person name="Mehta T."/>
            <person name="Meldrim J."/>
            <person name="Meneus L."/>
            <person name="Mihai O."/>
            <person name="Mihalev A."/>
            <person name="Mihova T."/>
            <person name="Mittelman R."/>
            <person name="Mlenga V."/>
            <person name="Montmayeur A."/>
            <person name="Mulrain L."/>
            <person name="Navidi A."/>
            <person name="Naylor J."/>
            <person name="Negash T."/>
            <person name="Nguyen T."/>
            <person name="Nguyen N."/>
            <person name="Nicol R."/>
            <person name="Norbu C."/>
            <person name="Norbu N."/>
            <person name="Novod N."/>
            <person name="O'Neill B."/>
            <person name="Osman S."/>
            <person name="Markiewicz E."/>
            <person name="Oyono O.L."/>
            <person name="Patti C."/>
            <person name="Phunkhang P."/>
            <person name="Pierre F."/>
            <person name="Priest M."/>
            <person name="Raghuraman S."/>
            <person name="Rege F."/>
            <person name="Reyes R."/>
            <person name="Rise C."/>
            <person name="Rogov P."/>
            <person name="Ross K."/>
            <person name="Ryan E."/>
            <person name="Settipalli S."/>
            <person name="Shea T."/>
            <person name="Sherpa N."/>
            <person name="Shi L."/>
            <person name="Shih D."/>
            <person name="Sparrow T."/>
            <person name="Spaulding J."/>
            <person name="Stalker J."/>
            <person name="Stange-Thomann N."/>
            <person name="Stavropoulos S."/>
            <person name="Stone C."/>
            <person name="Strader C."/>
            <person name="Tesfaye S."/>
            <person name="Thomson T."/>
            <person name="Thoulutsang Y."/>
            <person name="Thoulutsang D."/>
            <person name="Topham K."/>
            <person name="Topping I."/>
            <person name="Tsamla T."/>
            <person name="Vassiliev H."/>
            <person name="Vo A."/>
            <person name="Wangchuk T."/>
            <person name="Wangdi T."/>
            <person name="Weiand M."/>
            <person name="Wilkinson J."/>
            <person name="Wilson A."/>
            <person name="Yadav S."/>
            <person name="Young G."/>
            <person name="Yu Q."/>
            <person name="Zembek L."/>
            <person name="Zhong D."/>
            <person name="Zimmer A."/>
            <person name="Zwirko Z."/>
            <person name="Jaffe D.B."/>
            <person name="Alvarez P."/>
            <person name="Brockman W."/>
            <person name="Butler J."/>
            <person name="Chin C."/>
            <person name="Gnerre S."/>
            <person name="Grabherr M."/>
            <person name="Kleber M."/>
            <person name="Mauceli E."/>
            <person name="MacCallum I."/>
        </authorList>
    </citation>
    <scope>NUCLEOTIDE SEQUENCE [LARGE SCALE GENOMIC DNA]</scope>
    <source>
        <strain evidence="3">MSH-3 / Tucson 14011-0111.49</strain>
    </source>
</reference>
<feature type="compositionally biased region" description="Basic and acidic residues" evidence="1">
    <location>
        <begin position="23"/>
        <end position="34"/>
    </location>
</feature>
<dbReference type="AlphaFoldDB" id="B4H2W9"/>
<accession>B4H2W9</accession>
<gene>
    <name evidence="2" type="primary">Dper\GL26923</name>
    <name evidence="2" type="ORF">Dper_GL26923</name>
</gene>
<proteinExistence type="predicted"/>
<evidence type="ECO:0000256" key="1">
    <source>
        <dbReference type="SAM" id="MobiDB-lite"/>
    </source>
</evidence>
<name>B4H2W9_DROPE</name>
<organism evidence="3">
    <name type="scientific">Drosophila persimilis</name>
    <name type="common">Fruit fly</name>
    <dbReference type="NCBI Taxonomy" id="7234"/>
    <lineage>
        <taxon>Eukaryota</taxon>
        <taxon>Metazoa</taxon>
        <taxon>Ecdysozoa</taxon>
        <taxon>Arthropoda</taxon>
        <taxon>Hexapoda</taxon>
        <taxon>Insecta</taxon>
        <taxon>Pterygota</taxon>
        <taxon>Neoptera</taxon>
        <taxon>Endopterygota</taxon>
        <taxon>Diptera</taxon>
        <taxon>Brachycera</taxon>
        <taxon>Muscomorpha</taxon>
        <taxon>Ephydroidea</taxon>
        <taxon>Drosophilidae</taxon>
        <taxon>Drosophila</taxon>
        <taxon>Sophophora</taxon>
    </lineage>
</organism>
<feature type="region of interest" description="Disordered" evidence="1">
    <location>
        <begin position="53"/>
        <end position="84"/>
    </location>
</feature>
<sequence length="84" mass="8937">MARGGIASGCHSPARSTSLGPPERTRSYGGKVEKQPLQWPNGKVAQAKGISLAGQETCPEERTASWPRHTSEPHSLIRTGSQEG</sequence>
<dbReference type="EMBL" id="CH479204">
    <property type="protein sequence ID" value="EDW30686.1"/>
    <property type="molecule type" value="Genomic_DNA"/>
</dbReference>
<keyword evidence="3" id="KW-1185">Reference proteome</keyword>
<evidence type="ECO:0000313" key="2">
    <source>
        <dbReference type="EMBL" id="EDW30686.1"/>
    </source>
</evidence>
<dbReference type="HOGENOM" id="CLU_2529838_0_0_1"/>
<feature type="region of interest" description="Disordered" evidence="1">
    <location>
        <begin position="1"/>
        <end position="36"/>
    </location>
</feature>
<protein>
    <submittedName>
        <fullName evidence="2">GL26923</fullName>
    </submittedName>
</protein>
<dbReference type="Proteomes" id="UP000008744">
    <property type="component" value="Unassembled WGS sequence"/>
</dbReference>
<evidence type="ECO:0000313" key="3">
    <source>
        <dbReference type="Proteomes" id="UP000008744"/>
    </source>
</evidence>